<protein>
    <recommendedName>
        <fullName evidence="15 16">Type III pantothenate kinase</fullName>
        <ecNumber evidence="6 16">2.7.1.33</ecNumber>
    </recommendedName>
    <alternativeName>
        <fullName evidence="16">PanK-III</fullName>
    </alternativeName>
    <alternativeName>
        <fullName evidence="16">Pantothenic acid kinase</fullName>
    </alternativeName>
</protein>
<dbReference type="EMBL" id="CP121194">
    <property type="protein sequence ID" value="XBH10501.1"/>
    <property type="molecule type" value="Genomic_DNA"/>
</dbReference>
<evidence type="ECO:0000256" key="13">
    <source>
        <dbReference type="ARBA" id="ARBA00022993"/>
    </source>
</evidence>
<feature type="binding site" evidence="16">
    <location>
        <position position="142"/>
    </location>
    <ligand>
        <name>ATP</name>
        <dbReference type="ChEBI" id="CHEBI:30616"/>
    </ligand>
</feature>
<reference evidence="18" key="1">
    <citation type="submission" date="2023-03" db="EMBL/GenBank/DDBJ databases">
        <title>Edaphobacter sp.</title>
        <authorList>
            <person name="Huber K.J."/>
            <person name="Papendorf J."/>
            <person name="Pilke C."/>
            <person name="Bunk B."/>
            <person name="Sproeer C."/>
            <person name="Pester M."/>
        </authorList>
    </citation>
    <scope>NUCLEOTIDE SEQUENCE</scope>
    <source>
        <strain evidence="17">DSM 109919</strain>
        <strain evidence="18">DSM 109920</strain>
    </source>
</reference>
<organism evidence="18">
    <name type="scientific">Edaphobacter paludis</name>
    <dbReference type="NCBI Taxonomy" id="3035702"/>
    <lineage>
        <taxon>Bacteria</taxon>
        <taxon>Pseudomonadati</taxon>
        <taxon>Acidobacteriota</taxon>
        <taxon>Terriglobia</taxon>
        <taxon>Terriglobales</taxon>
        <taxon>Acidobacteriaceae</taxon>
        <taxon>Edaphobacter</taxon>
    </lineage>
</organism>
<dbReference type="Pfam" id="PF03309">
    <property type="entry name" value="Pan_kinase"/>
    <property type="match status" value="1"/>
</dbReference>
<evidence type="ECO:0000313" key="17">
    <source>
        <dbReference type="EMBL" id="XBH10501.1"/>
    </source>
</evidence>
<keyword evidence="13 16" id="KW-0173">Coenzyme A biosynthesis</keyword>
<gene>
    <name evidence="16" type="primary">coaX</name>
    <name evidence="17" type="ORF">P4G45_01895</name>
    <name evidence="18" type="ORF">P8936_01865</name>
</gene>
<evidence type="ECO:0000256" key="1">
    <source>
        <dbReference type="ARBA" id="ARBA00001206"/>
    </source>
</evidence>
<feature type="binding site" evidence="16">
    <location>
        <begin position="117"/>
        <end position="120"/>
    </location>
    <ligand>
        <name>substrate</name>
    </ligand>
</feature>
<accession>A0AAU7D0R7</accession>
<accession>A0AAU7D8I5</accession>
<comment type="similarity">
    <text evidence="14 16">Belongs to the type III pantothenate kinase family.</text>
</comment>
<dbReference type="HAMAP" id="MF_01274">
    <property type="entry name" value="Pantothen_kinase_3"/>
    <property type="match status" value="1"/>
</dbReference>
<evidence type="ECO:0000256" key="8">
    <source>
        <dbReference type="ARBA" id="ARBA00022679"/>
    </source>
</evidence>
<keyword evidence="8 16" id="KW-0808">Transferase</keyword>
<evidence type="ECO:0000256" key="3">
    <source>
        <dbReference type="ARBA" id="ARBA00004496"/>
    </source>
</evidence>
<dbReference type="EC" id="2.7.1.33" evidence="6 16"/>
<dbReference type="GO" id="GO:0046872">
    <property type="term" value="F:metal ion binding"/>
    <property type="evidence" value="ECO:0007669"/>
    <property type="project" value="UniProtKB-KW"/>
</dbReference>
<dbReference type="AlphaFoldDB" id="A0AAU7D8I5"/>
<dbReference type="NCBIfam" id="TIGR00671">
    <property type="entry name" value="baf"/>
    <property type="match status" value="1"/>
</dbReference>
<comment type="caution">
    <text evidence="16">Lacks conserved residue(s) required for the propagation of feature annotation.</text>
</comment>
<dbReference type="PANTHER" id="PTHR34265">
    <property type="entry name" value="TYPE III PANTOTHENATE KINASE"/>
    <property type="match status" value="1"/>
</dbReference>
<comment type="function">
    <text evidence="16">Catalyzes the phosphorylation of pantothenate (Pan), the first step in CoA biosynthesis.</text>
</comment>
<keyword evidence="11 16" id="KW-0067">ATP-binding</keyword>
<feature type="binding site" evidence="16">
    <location>
        <begin position="6"/>
        <end position="13"/>
    </location>
    <ligand>
        <name>ATP</name>
        <dbReference type="ChEBI" id="CHEBI:30616"/>
    </ligand>
</feature>
<evidence type="ECO:0000256" key="6">
    <source>
        <dbReference type="ARBA" id="ARBA00012102"/>
    </source>
</evidence>
<keyword evidence="12 16" id="KW-0630">Potassium</keyword>
<dbReference type="GO" id="GO:0015937">
    <property type="term" value="P:coenzyme A biosynthetic process"/>
    <property type="evidence" value="ECO:0007669"/>
    <property type="project" value="UniProtKB-UniRule"/>
</dbReference>
<dbReference type="NCBIfam" id="NF009848">
    <property type="entry name" value="PRK13318.1-6"/>
    <property type="match status" value="1"/>
</dbReference>
<dbReference type="GO" id="GO:0004594">
    <property type="term" value="F:pantothenate kinase activity"/>
    <property type="evidence" value="ECO:0007669"/>
    <property type="project" value="UniProtKB-UniRule"/>
</dbReference>
<evidence type="ECO:0000256" key="14">
    <source>
        <dbReference type="ARBA" id="ARBA00038036"/>
    </source>
</evidence>
<comment type="subcellular location">
    <subcellularLocation>
        <location evidence="3 16">Cytoplasm</location>
    </subcellularLocation>
</comment>
<evidence type="ECO:0000313" key="18">
    <source>
        <dbReference type="EMBL" id="XBH13930.1"/>
    </source>
</evidence>
<evidence type="ECO:0000256" key="10">
    <source>
        <dbReference type="ARBA" id="ARBA00022777"/>
    </source>
</evidence>
<dbReference type="NCBIfam" id="NF009855">
    <property type="entry name" value="PRK13321.1"/>
    <property type="match status" value="1"/>
</dbReference>
<dbReference type="KEGG" id="epl:P4G45_01895"/>
<keyword evidence="16" id="KW-0479">Metal-binding</keyword>
<comment type="subunit">
    <text evidence="5 16">Homodimer.</text>
</comment>
<dbReference type="InterPro" id="IPR043129">
    <property type="entry name" value="ATPase_NBD"/>
</dbReference>
<evidence type="ECO:0000256" key="2">
    <source>
        <dbReference type="ARBA" id="ARBA00001958"/>
    </source>
</evidence>
<comment type="pathway">
    <text evidence="4 16">Cofactor biosynthesis; coenzyme A biosynthesis; CoA from (R)-pantothenate: step 1/5.</text>
</comment>
<feature type="active site" description="Proton acceptor" evidence="16">
    <location>
        <position position="119"/>
    </location>
</feature>
<evidence type="ECO:0000256" key="12">
    <source>
        <dbReference type="ARBA" id="ARBA00022958"/>
    </source>
</evidence>
<dbReference type="PANTHER" id="PTHR34265:SF1">
    <property type="entry name" value="TYPE III PANTOTHENATE KINASE"/>
    <property type="match status" value="1"/>
</dbReference>
<evidence type="ECO:0000256" key="9">
    <source>
        <dbReference type="ARBA" id="ARBA00022741"/>
    </source>
</evidence>
<evidence type="ECO:0000256" key="15">
    <source>
        <dbReference type="ARBA" id="ARBA00040883"/>
    </source>
</evidence>
<evidence type="ECO:0000256" key="4">
    <source>
        <dbReference type="ARBA" id="ARBA00005225"/>
    </source>
</evidence>
<keyword evidence="10 16" id="KW-0418">Kinase</keyword>
<dbReference type="RefSeq" id="WP_348268007.1">
    <property type="nucleotide sequence ID" value="NZ_CP121194.1"/>
</dbReference>
<dbReference type="GO" id="GO:0005524">
    <property type="term" value="F:ATP binding"/>
    <property type="evidence" value="ECO:0007669"/>
    <property type="project" value="UniProtKB-UniRule"/>
</dbReference>
<dbReference type="SUPFAM" id="SSF53067">
    <property type="entry name" value="Actin-like ATPase domain"/>
    <property type="match status" value="2"/>
</dbReference>
<sequence>MLLVMDVGNTNTVLGLYRLGDGNSTDAAVTELVANWRITTPAKQTVDEFGVLLRNLFGLRGLEIGVVDGIAVSSVVPPLDSTLRQVCEVYFHVKPLFIEPGVKTGLPVLTDNPTEVGADRIVNCVAAFERFGGPTIVVDMGTATTFDVISKKGEFMGGAIAPGLGISADALFARAARLPRISVKKPLKVIGTGTVDNIQIGLYYGYIGLVDGILERMIAETGPGTKTVATGGLAKLIAEGSKYIGAVDEMLTLTGLRIVYERNLDRHRKRGTVALENKQPHA</sequence>
<dbReference type="Gene3D" id="3.30.420.40">
    <property type="match status" value="2"/>
</dbReference>
<feature type="binding site" evidence="16">
    <location>
        <position position="194"/>
    </location>
    <ligand>
        <name>substrate</name>
    </ligand>
</feature>
<dbReference type="EMBL" id="CP121195">
    <property type="protein sequence ID" value="XBH13930.1"/>
    <property type="molecule type" value="Genomic_DNA"/>
</dbReference>
<comment type="cofactor">
    <cofactor evidence="2">
        <name>K(+)</name>
        <dbReference type="ChEBI" id="CHEBI:29103"/>
    </cofactor>
</comment>
<dbReference type="GO" id="GO:0005737">
    <property type="term" value="C:cytoplasm"/>
    <property type="evidence" value="ECO:0007669"/>
    <property type="project" value="UniProtKB-SubCell"/>
</dbReference>
<dbReference type="CDD" id="cd24015">
    <property type="entry name" value="ASKHA_NBD_PanK-III"/>
    <property type="match status" value="1"/>
</dbReference>
<comment type="catalytic activity">
    <reaction evidence="1 16">
        <text>(R)-pantothenate + ATP = (R)-4'-phosphopantothenate + ADP + H(+)</text>
        <dbReference type="Rhea" id="RHEA:16373"/>
        <dbReference type="ChEBI" id="CHEBI:10986"/>
        <dbReference type="ChEBI" id="CHEBI:15378"/>
        <dbReference type="ChEBI" id="CHEBI:29032"/>
        <dbReference type="ChEBI" id="CHEBI:30616"/>
        <dbReference type="ChEBI" id="CHEBI:456216"/>
        <dbReference type="EC" id="2.7.1.33"/>
    </reaction>
</comment>
<feature type="binding site" evidence="16">
    <location>
        <position position="139"/>
    </location>
    <ligand>
        <name>K(+)</name>
        <dbReference type="ChEBI" id="CHEBI:29103"/>
    </ligand>
</feature>
<comment type="cofactor">
    <cofactor evidence="16">
        <name>NH4(+)</name>
        <dbReference type="ChEBI" id="CHEBI:28938"/>
    </cofactor>
    <cofactor evidence="16">
        <name>K(+)</name>
        <dbReference type="ChEBI" id="CHEBI:29103"/>
    </cofactor>
    <text evidence="16">A monovalent cation. Ammonium or potassium.</text>
</comment>
<proteinExistence type="inferred from homology"/>
<name>A0AAU7D8I5_9BACT</name>
<keyword evidence="9 16" id="KW-0547">Nucleotide-binding</keyword>
<dbReference type="InterPro" id="IPR004619">
    <property type="entry name" value="Type_III_PanK"/>
</dbReference>
<evidence type="ECO:0000256" key="11">
    <source>
        <dbReference type="ARBA" id="ARBA00022840"/>
    </source>
</evidence>
<evidence type="ECO:0000256" key="5">
    <source>
        <dbReference type="ARBA" id="ARBA00011738"/>
    </source>
</evidence>
<evidence type="ECO:0000256" key="16">
    <source>
        <dbReference type="HAMAP-Rule" id="MF_01274"/>
    </source>
</evidence>
<evidence type="ECO:0000256" key="7">
    <source>
        <dbReference type="ARBA" id="ARBA00022490"/>
    </source>
</evidence>
<keyword evidence="7 16" id="KW-0963">Cytoplasm</keyword>